<dbReference type="InterPro" id="IPR036188">
    <property type="entry name" value="FAD/NAD-bd_sf"/>
</dbReference>
<dbReference type="Gene3D" id="1.10.3110.10">
    <property type="entry name" value="protoporphyrinogen ix oxidase, domain 3"/>
    <property type="match status" value="1"/>
</dbReference>
<keyword evidence="3" id="KW-1185">Reference proteome</keyword>
<sequence>MTDSPAPLPSACDVVVVGASLSGLVAAFELARTGLSVLVLEADGLNEVGRLGTQPTSALPAQARADRIASVVRDPGDELRTLLADLESSDAAYSLSPLPIAVSDASAGVRLLDYDGILGIPVSPLGRDVAKLVGTGPSLRGYLDRLKPVLTIGKEQYLGPLVRSRLGATLACQLVEPVVRDRYGVDADQVEVAVAIPGLNEAMTRTGSLSGAVLSLVEEHRRREVLHGVTGGLGTLVRLLQNRLDFFSAPVATGQRVTSVVEQASSLTAQRLWSVNTADGRSVTARSVLLACSPSNVDVQPTDLHTWQKVADSRDEIIALRERADGGSYAISVIRCATADLAGVAPYTISARPDGGIRRVERLSAFEAAPASPSADGTEALRVVRYIGADGEALQPLVEAELSAFLGLERLSIRETLVDERSPVNWDTPTRAHQVQGEPDEPASVALCSFVRLWPQEGQLDQVLAHTKEHTLRLRRHLLGLA</sequence>
<evidence type="ECO:0000313" key="2">
    <source>
        <dbReference type="EMBL" id="NIH54891.1"/>
    </source>
</evidence>
<dbReference type="Gene3D" id="3.50.50.60">
    <property type="entry name" value="FAD/NAD(P)-binding domain"/>
    <property type="match status" value="1"/>
</dbReference>
<protein>
    <recommendedName>
        <fullName evidence="1">Amine oxidase domain-containing protein</fullName>
    </recommendedName>
</protein>
<dbReference type="GO" id="GO:0016491">
    <property type="term" value="F:oxidoreductase activity"/>
    <property type="evidence" value="ECO:0007669"/>
    <property type="project" value="InterPro"/>
</dbReference>
<comment type="caution">
    <text evidence="2">The sequence shown here is derived from an EMBL/GenBank/DDBJ whole genome shotgun (WGS) entry which is preliminary data.</text>
</comment>
<evidence type="ECO:0000313" key="3">
    <source>
        <dbReference type="Proteomes" id="UP000541033"/>
    </source>
</evidence>
<gene>
    <name evidence="2" type="ORF">FHX76_002787</name>
</gene>
<dbReference type="InterPro" id="IPR002937">
    <property type="entry name" value="Amino_oxidase"/>
</dbReference>
<organism evidence="2 3">
    <name type="scientific">Lysinibacter cavernae</name>
    <dbReference type="NCBI Taxonomy" id="1640652"/>
    <lineage>
        <taxon>Bacteria</taxon>
        <taxon>Bacillati</taxon>
        <taxon>Actinomycetota</taxon>
        <taxon>Actinomycetes</taxon>
        <taxon>Micrococcales</taxon>
        <taxon>Microbacteriaceae</taxon>
        <taxon>Lysinibacter</taxon>
    </lineage>
</organism>
<dbReference type="Pfam" id="PF01593">
    <property type="entry name" value="Amino_oxidase"/>
    <property type="match status" value="1"/>
</dbReference>
<reference evidence="2 3" key="1">
    <citation type="submission" date="2020-02" db="EMBL/GenBank/DDBJ databases">
        <title>Sequencing the genomes of 1000 actinobacteria strains.</title>
        <authorList>
            <person name="Klenk H.-P."/>
        </authorList>
    </citation>
    <scope>NUCLEOTIDE SEQUENCE [LARGE SCALE GENOMIC DNA]</scope>
    <source>
        <strain evidence="2 3">DSM 27960</strain>
    </source>
</reference>
<name>A0A7X5TTR4_9MICO</name>
<dbReference type="Proteomes" id="UP000541033">
    <property type="component" value="Unassembled WGS sequence"/>
</dbReference>
<feature type="domain" description="Amine oxidase" evidence="1">
    <location>
        <begin position="21"/>
        <end position="304"/>
    </location>
</feature>
<accession>A0A7X5TTR4</accession>
<dbReference type="SUPFAM" id="SSF51905">
    <property type="entry name" value="FAD/NAD(P)-binding domain"/>
    <property type="match status" value="1"/>
</dbReference>
<proteinExistence type="predicted"/>
<evidence type="ECO:0000259" key="1">
    <source>
        <dbReference type="Pfam" id="PF01593"/>
    </source>
</evidence>
<dbReference type="RefSeq" id="WP_167151510.1">
    <property type="nucleotide sequence ID" value="NZ_JAAMOX010000002.1"/>
</dbReference>
<dbReference type="AlphaFoldDB" id="A0A7X5TTR4"/>
<dbReference type="EMBL" id="JAAMOX010000002">
    <property type="protein sequence ID" value="NIH54891.1"/>
    <property type="molecule type" value="Genomic_DNA"/>
</dbReference>